<gene>
    <name evidence="2" type="ORF">ACFOMG_14700</name>
</gene>
<reference evidence="3" key="1">
    <citation type="journal article" date="2019" name="Int. J. Syst. Evol. Microbiol.">
        <title>The Global Catalogue of Microorganisms (GCM) 10K type strain sequencing project: providing services to taxonomists for standard genome sequencing and annotation.</title>
        <authorList>
            <consortium name="The Broad Institute Genomics Platform"/>
            <consortium name="The Broad Institute Genome Sequencing Center for Infectious Disease"/>
            <person name="Wu L."/>
            <person name="Ma J."/>
        </authorList>
    </citation>
    <scope>NUCLEOTIDE SEQUENCE [LARGE SCALE GENOMIC DNA]</scope>
    <source>
        <strain evidence="3">KCTC 42424</strain>
    </source>
</reference>
<name>A0ABV7VX68_9GAMM</name>
<organism evidence="2 3">
    <name type="scientific">Bacterioplanoides pacificum</name>
    <dbReference type="NCBI Taxonomy" id="1171596"/>
    <lineage>
        <taxon>Bacteria</taxon>
        <taxon>Pseudomonadati</taxon>
        <taxon>Pseudomonadota</taxon>
        <taxon>Gammaproteobacteria</taxon>
        <taxon>Oceanospirillales</taxon>
        <taxon>Oceanospirillaceae</taxon>
        <taxon>Bacterioplanoides</taxon>
    </lineage>
</organism>
<protein>
    <submittedName>
        <fullName evidence="2">Nitrous oxide reductase accessory protein NosL</fullName>
    </submittedName>
</protein>
<evidence type="ECO:0000313" key="3">
    <source>
        <dbReference type="Proteomes" id="UP001595722"/>
    </source>
</evidence>
<dbReference type="RefSeq" id="WP_376867703.1">
    <property type="nucleotide sequence ID" value="NZ_JBHRYB010000014.1"/>
</dbReference>
<dbReference type="InterPro" id="IPR008719">
    <property type="entry name" value="N2O_reductase_NosL"/>
</dbReference>
<dbReference type="EMBL" id="JBHRYB010000014">
    <property type="protein sequence ID" value="MFC3681351.1"/>
    <property type="molecule type" value="Genomic_DNA"/>
</dbReference>
<sequence length="182" mass="20013">MKLSQHLLTTAMIVLSALLVACNQQDKQQQVQHNPVAFHSADECHVCGMAITRFPGPKGQAINAQGKVKKFCSSAEMLNWWLQPENQVSASAIYVHDMSQGSWDKPDDGHLIEAQLAYYVVAPDMPGSMGTPIASFADQQAAELFAADRKTTVMNFSQLKDALLQQQLSSAAQHADHQHMNH</sequence>
<dbReference type="PROSITE" id="PS51257">
    <property type="entry name" value="PROKAR_LIPOPROTEIN"/>
    <property type="match status" value="1"/>
</dbReference>
<dbReference type="PANTHER" id="PTHR41247:SF1">
    <property type="entry name" value="HTH-TYPE TRANSCRIPTIONAL REPRESSOR YCNK"/>
    <property type="match status" value="1"/>
</dbReference>
<dbReference type="Gene3D" id="3.30.70.2060">
    <property type="match status" value="1"/>
</dbReference>
<comment type="caution">
    <text evidence="2">The sequence shown here is derived from an EMBL/GenBank/DDBJ whole genome shotgun (WGS) entry which is preliminary data.</text>
</comment>
<accession>A0ABV7VX68</accession>
<keyword evidence="3" id="KW-1185">Reference proteome</keyword>
<keyword evidence="1" id="KW-0732">Signal</keyword>
<dbReference type="PANTHER" id="PTHR41247">
    <property type="entry name" value="HTH-TYPE TRANSCRIPTIONAL REPRESSOR YCNK"/>
    <property type="match status" value="1"/>
</dbReference>
<evidence type="ECO:0000256" key="1">
    <source>
        <dbReference type="SAM" id="SignalP"/>
    </source>
</evidence>
<dbReference type="Proteomes" id="UP001595722">
    <property type="component" value="Unassembled WGS sequence"/>
</dbReference>
<dbReference type="Pfam" id="PF05573">
    <property type="entry name" value="NosL"/>
    <property type="match status" value="1"/>
</dbReference>
<feature type="chain" id="PRO_5047499735" evidence="1">
    <location>
        <begin position="22"/>
        <end position="182"/>
    </location>
</feature>
<proteinExistence type="predicted"/>
<dbReference type="SUPFAM" id="SSF160387">
    <property type="entry name" value="NosL/MerB-like"/>
    <property type="match status" value="1"/>
</dbReference>
<evidence type="ECO:0000313" key="2">
    <source>
        <dbReference type="EMBL" id="MFC3681351.1"/>
    </source>
</evidence>
<feature type="signal peptide" evidence="1">
    <location>
        <begin position="1"/>
        <end position="21"/>
    </location>
</feature>
<dbReference type="Gene3D" id="3.30.70.2050">
    <property type="match status" value="1"/>
</dbReference>